<keyword evidence="1" id="KW-0472">Membrane</keyword>
<feature type="transmembrane region" description="Helical" evidence="1">
    <location>
        <begin position="134"/>
        <end position="155"/>
    </location>
</feature>
<dbReference type="NCBIfam" id="NF038012">
    <property type="entry name" value="DMT_1"/>
    <property type="match status" value="1"/>
</dbReference>
<proteinExistence type="predicted"/>
<dbReference type="PANTHER" id="PTHR40761">
    <property type="entry name" value="CONSERVED INTEGRAL MEMBRANE ALANINE VALINE AND LEUCINE RICH PROTEIN-RELATED"/>
    <property type="match status" value="1"/>
</dbReference>
<evidence type="ECO:0000313" key="3">
    <source>
        <dbReference type="Proteomes" id="UP000035199"/>
    </source>
</evidence>
<evidence type="ECO:0000313" key="2">
    <source>
        <dbReference type="EMBL" id="AKK04535.1"/>
    </source>
</evidence>
<reference evidence="2 3" key="1">
    <citation type="journal article" date="2015" name="Genome Announc.">
        <title>Complete Genome Sequence of the Type Strain Corynebacterium mustelae DSM 45274, Isolated from Various Tissues of a Male Ferret with Lethal Sepsis.</title>
        <authorList>
            <person name="Ruckert C."/>
            <person name="Eimer J."/>
            <person name="Winkler A."/>
            <person name="Tauch A."/>
        </authorList>
    </citation>
    <scope>NUCLEOTIDE SEQUENCE [LARGE SCALE GENOMIC DNA]</scope>
    <source>
        <strain evidence="2 3">DSM 45274</strain>
    </source>
</reference>
<dbReference type="PATRIC" id="fig|571915.4.peg.185"/>
<sequence length="283" mass="30853">MHNNFLAVGFALAAALVIAWGTVVRHRIAERAPADGTWSGSPLITAIRRPLWWFATSTALIGYFFQVVALSYGTLLIVQPILVLSLMFTMPMSAFYDKRKLQQDELFWGAVLTVAVAVLIILGKPKPGMTIPTFWEWIPALATGTLAMGIIYGLSLRRPKNIQGLMLGVIVGIIYGFIAVLSKATVDVYNMGGLGGLLSSWVFYSLIFGSVFGTIVQQYAFNTGALRLSLPAMTTVEPIVAFSLGYLVLDESFQVNGYNWVFMVVAIVAMILSTFALSARGNH</sequence>
<dbReference type="Proteomes" id="UP000035199">
    <property type="component" value="Chromosome"/>
</dbReference>
<dbReference type="EMBL" id="CP011542">
    <property type="protein sequence ID" value="AKK04535.1"/>
    <property type="molecule type" value="Genomic_DNA"/>
</dbReference>
<keyword evidence="1" id="KW-0812">Transmembrane</keyword>
<reference evidence="3" key="2">
    <citation type="submission" date="2015-05" db="EMBL/GenBank/DDBJ databases">
        <title>Complete genome sequence of Corynebacterium mustelae DSM 45274, isolated from various tissues of a male ferret with lethal sepsis.</title>
        <authorList>
            <person name="Ruckert C."/>
            <person name="Albersmeier A."/>
            <person name="Winkler A."/>
            <person name="Tauch A."/>
        </authorList>
    </citation>
    <scope>NUCLEOTIDE SEQUENCE [LARGE SCALE GENOMIC DNA]</scope>
    <source>
        <strain evidence="3">DSM 45274</strain>
    </source>
</reference>
<accession>A0A0G3GVG4</accession>
<evidence type="ECO:0000256" key="1">
    <source>
        <dbReference type="SAM" id="Phobius"/>
    </source>
</evidence>
<feature type="transmembrane region" description="Helical" evidence="1">
    <location>
        <begin position="6"/>
        <end position="24"/>
    </location>
</feature>
<dbReference type="AlphaFoldDB" id="A0A0G3GVG4"/>
<dbReference type="OrthoDB" id="4382070at2"/>
<feature type="transmembrane region" description="Helical" evidence="1">
    <location>
        <begin position="201"/>
        <end position="221"/>
    </location>
</feature>
<dbReference type="RefSeq" id="WP_047260934.1">
    <property type="nucleotide sequence ID" value="NZ_CP011542.1"/>
</dbReference>
<name>A0A0G3GVG4_9CORY</name>
<feature type="transmembrane region" description="Helical" evidence="1">
    <location>
        <begin position="260"/>
        <end position="279"/>
    </location>
</feature>
<keyword evidence="3" id="KW-1185">Reference proteome</keyword>
<gene>
    <name evidence="2" type="ORF">CMUST_00920</name>
</gene>
<dbReference type="STRING" id="571915.CMUST_00920"/>
<dbReference type="PANTHER" id="PTHR40761:SF1">
    <property type="entry name" value="CONSERVED INTEGRAL MEMBRANE ALANINE VALINE AND LEUCINE RICH PROTEIN-RELATED"/>
    <property type="match status" value="1"/>
</dbReference>
<protein>
    <submittedName>
        <fullName evidence="2">Multidrug resistance efflux transporter</fullName>
    </submittedName>
</protein>
<keyword evidence="1" id="KW-1133">Transmembrane helix</keyword>
<dbReference type="KEGG" id="cmv:CMUST_00920"/>
<organism evidence="2 3">
    <name type="scientific">Corynebacterium mustelae</name>
    <dbReference type="NCBI Taxonomy" id="571915"/>
    <lineage>
        <taxon>Bacteria</taxon>
        <taxon>Bacillati</taxon>
        <taxon>Actinomycetota</taxon>
        <taxon>Actinomycetes</taxon>
        <taxon>Mycobacteriales</taxon>
        <taxon>Corynebacteriaceae</taxon>
        <taxon>Corynebacterium</taxon>
    </lineage>
</organism>
<feature type="transmembrane region" description="Helical" evidence="1">
    <location>
        <begin position="228"/>
        <end position="248"/>
    </location>
</feature>
<feature type="transmembrane region" description="Helical" evidence="1">
    <location>
        <begin position="106"/>
        <end position="122"/>
    </location>
</feature>
<feature type="transmembrane region" description="Helical" evidence="1">
    <location>
        <begin position="162"/>
        <end position="181"/>
    </location>
</feature>
<feature type="transmembrane region" description="Helical" evidence="1">
    <location>
        <begin position="75"/>
        <end position="94"/>
    </location>
</feature>